<reference evidence="7" key="1">
    <citation type="journal article" date="2021" name="PeerJ">
        <title>Extensive microbial diversity within the chicken gut microbiome revealed by metagenomics and culture.</title>
        <authorList>
            <person name="Gilroy R."/>
            <person name="Ravi A."/>
            <person name="Getino M."/>
            <person name="Pursley I."/>
            <person name="Horton D.L."/>
            <person name="Alikhan N.F."/>
            <person name="Baker D."/>
            <person name="Gharbi K."/>
            <person name="Hall N."/>
            <person name="Watson M."/>
            <person name="Adriaenssens E.M."/>
            <person name="Foster-Nyarko E."/>
            <person name="Jarju S."/>
            <person name="Secka A."/>
            <person name="Antonio M."/>
            <person name="Oren A."/>
            <person name="Chaudhuri R.R."/>
            <person name="La Ragione R."/>
            <person name="Hildebrand F."/>
            <person name="Pallen M.J."/>
        </authorList>
    </citation>
    <scope>NUCLEOTIDE SEQUENCE</scope>
    <source>
        <strain evidence="7">CHK173-259</strain>
    </source>
</reference>
<protein>
    <submittedName>
        <fullName evidence="7">MFS transporter</fullName>
    </submittedName>
</protein>
<keyword evidence="2" id="KW-1003">Cell membrane</keyword>
<sequence>MITSGVDALSFLLGPILDRVRVRSLLVATTVSQILLALGLVLGILTHLSGYLVGNFLLLFLLLSTICSALIYPTENKLLPLLASGSKLLHVNGLFQLSYQALDLVLNGAVLGLLSVLSVKTTLALAVPVFGIALLAFRALKITSSDTSDHSDTNYRQALWTGWQTLRRHPFMLRALIPFAALNFFYGAVDTSLPRLSKVYLSGQAWGVRCPAHRDVYRRPFRGISRSKTNDYRQKAYPIRRSLHASQWRMSTGFISQSKSLLYGRYPLAQFVLD</sequence>
<evidence type="ECO:0000256" key="2">
    <source>
        <dbReference type="ARBA" id="ARBA00022475"/>
    </source>
</evidence>
<name>A0A9D1U4T1_9LACO</name>
<dbReference type="GO" id="GO:0005886">
    <property type="term" value="C:plasma membrane"/>
    <property type="evidence" value="ECO:0007669"/>
    <property type="project" value="UniProtKB-SubCell"/>
</dbReference>
<organism evidence="7 8">
    <name type="scientific">Candidatus Levilactobacillus faecigallinarum</name>
    <dbReference type="NCBI Taxonomy" id="2838638"/>
    <lineage>
        <taxon>Bacteria</taxon>
        <taxon>Bacillati</taxon>
        <taxon>Bacillota</taxon>
        <taxon>Bacilli</taxon>
        <taxon>Lactobacillales</taxon>
        <taxon>Lactobacillaceae</taxon>
        <taxon>Levilactobacillus</taxon>
    </lineage>
</organism>
<dbReference type="Pfam" id="PF07690">
    <property type="entry name" value="MFS_1"/>
    <property type="match status" value="1"/>
</dbReference>
<comment type="caution">
    <text evidence="7">The sequence shown here is derived from an EMBL/GenBank/DDBJ whole genome shotgun (WGS) entry which is preliminary data.</text>
</comment>
<dbReference type="PANTHER" id="PTHR23513">
    <property type="entry name" value="INTEGRAL MEMBRANE EFFLUX PROTEIN-RELATED"/>
    <property type="match status" value="1"/>
</dbReference>
<feature type="transmembrane region" description="Helical" evidence="6">
    <location>
        <begin position="93"/>
        <end position="117"/>
    </location>
</feature>
<feature type="transmembrane region" description="Helical" evidence="6">
    <location>
        <begin position="171"/>
        <end position="189"/>
    </location>
</feature>
<dbReference type="EMBL" id="DXGJ01000049">
    <property type="protein sequence ID" value="HIW72238.1"/>
    <property type="molecule type" value="Genomic_DNA"/>
</dbReference>
<reference evidence="7" key="2">
    <citation type="submission" date="2021-04" db="EMBL/GenBank/DDBJ databases">
        <authorList>
            <person name="Gilroy R."/>
        </authorList>
    </citation>
    <scope>NUCLEOTIDE SEQUENCE</scope>
    <source>
        <strain evidence="7">CHK173-259</strain>
    </source>
</reference>
<evidence type="ECO:0000256" key="5">
    <source>
        <dbReference type="ARBA" id="ARBA00023136"/>
    </source>
</evidence>
<dbReference type="Gene3D" id="1.20.1250.20">
    <property type="entry name" value="MFS general substrate transporter like domains"/>
    <property type="match status" value="1"/>
</dbReference>
<feature type="transmembrane region" description="Helical" evidence="6">
    <location>
        <begin position="51"/>
        <end position="72"/>
    </location>
</feature>
<keyword evidence="5 6" id="KW-0472">Membrane</keyword>
<dbReference type="Proteomes" id="UP000886822">
    <property type="component" value="Unassembled WGS sequence"/>
</dbReference>
<comment type="subcellular location">
    <subcellularLocation>
        <location evidence="1">Cell membrane</location>
        <topology evidence="1">Multi-pass membrane protein</topology>
    </subcellularLocation>
</comment>
<dbReference type="InterPro" id="IPR011701">
    <property type="entry name" value="MFS"/>
</dbReference>
<feature type="transmembrane region" description="Helical" evidence="6">
    <location>
        <begin position="25"/>
        <end position="45"/>
    </location>
</feature>
<dbReference type="InterPro" id="IPR036259">
    <property type="entry name" value="MFS_trans_sf"/>
</dbReference>
<accession>A0A9D1U4T1</accession>
<proteinExistence type="predicted"/>
<keyword evidence="4 6" id="KW-1133">Transmembrane helix</keyword>
<evidence type="ECO:0000313" key="7">
    <source>
        <dbReference type="EMBL" id="HIW72238.1"/>
    </source>
</evidence>
<dbReference type="PANTHER" id="PTHR23513:SF6">
    <property type="entry name" value="MAJOR FACILITATOR SUPERFAMILY ASSOCIATED DOMAIN-CONTAINING PROTEIN"/>
    <property type="match status" value="1"/>
</dbReference>
<keyword evidence="3 6" id="KW-0812">Transmembrane</keyword>
<gene>
    <name evidence="7" type="ORF">H9875_06375</name>
</gene>
<evidence type="ECO:0000256" key="4">
    <source>
        <dbReference type="ARBA" id="ARBA00022989"/>
    </source>
</evidence>
<evidence type="ECO:0000256" key="3">
    <source>
        <dbReference type="ARBA" id="ARBA00022692"/>
    </source>
</evidence>
<feature type="transmembrane region" description="Helical" evidence="6">
    <location>
        <begin position="123"/>
        <end position="140"/>
    </location>
</feature>
<dbReference type="AlphaFoldDB" id="A0A9D1U4T1"/>
<dbReference type="GO" id="GO:0022857">
    <property type="term" value="F:transmembrane transporter activity"/>
    <property type="evidence" value="ECO:0007669"/>
    <property type="project" value="InterPro"/>
</dbReference>
<evidence type="ECO:0000313" key="8">
    <source>
        <dbReference type="Proteomes" id="UP000886822"/>
    </source>
</evidence>
<dbReference type="SUPFAM" id="SSF103473">
    <property type="entry name" value="MFS general substrate transporter"/>
    <property type="match status" value="1"/>
</dbReference>
<evidence type="ECO:0000256" key="6">
    <source>
        <dbReference type="SAM" id="Phobius"/>
    </source>
</evidence>
<evidence type="ECO:0000256" key="1">
    <source>
        <dbReference type="ARBA" id="ARBA00004651"/>
    </source>
</evidence>